<dbReference type="EMBL" id="JABBJJ010000569">
    <property type="protein sequence ID" value="NMO23273.1"/>
    <property type="molecule type" value="Genomic_DNA"/>
</dbReference>
<gene>
    <name evidence="1" type="ORF">HG543_51690</name>
</gene>
<dbReference type="Proteomes" id="UP000518300">
    <property type="component" value="Unassembled WGS sequence"/>
</dbReference>
<keyword evidence="2" id="KW-1185">Reference proteome</keyword>
<evidence type="ECO:0000313" key="2">
    <source>
        <dbReference type="Proteomes" id="UP000518300"/>
    </source>
</evidence>
<protein>
    <submittedName>
        <fullName evidence="1">Uncharacterized protein</fullName>
    </submittedName>
</protein>
<organism evidence="1 2">
    <name type="scientific">Pyxidicoccus fallax</name>
    <dbReference type="NCBI Taxonomy" id="394095"/>
    <lineage>
        <taxon>Bacteria</taxon>
        <taxon>Pseudomonadati</taxon>
        <taxon>Myxococcota</taxon>
        <taxon>Myxococcia</taxon>
        <taxon>Myxococcales</taxon>
        <taxon>Cystobacterineae</taxon>
        <taxon>Myxococcaceae</taxon>
        <taxon>Pyxidicoccus</taxon>
    </lineage>
</organism>
<proteinExistence type="predicted"/>
<reference evidence="1 2" key="1">
    <citation type="submission" date="2020-04" db="EMBL/GenBank/DDBJ databases">
        <title>Draft genome of Pyxidicoccus fallax type strain.</title>
        <authorList>
            <person name="Whitworth D.E."/>
        </authorList>
    </citation>
    <scope>NUCLEOTIDE SEQUENCE [LARGE SCALE GENOMIC DNA]</scope>
    <source>
        <strain evidence="1 2">DSM 14698</strain>
    </source>
</reference>
<sequence>MAAHLPKDCLSKPEQFVTLSMGEGTRLKPAGALAVQGQLQRMGVTPAHRAMLQFLEE</sequence>
<accession>A0A848M192</accession>
<evidence type="ECO:0000313" key="1">
    <source>
        <dbReference type="EMBL" id="NMO23273.1"/>
    </source>
</evidence>
<name>A0A848M192_9BACT</name>
<dbReference type="AlphaFoldDB" id="A0A848M192"/>
<dbReference type="RefSeq" id="WP_169352373.1">
    <property type="nucleotide sequence ID" value="NZ_JABBJJ010000569.1"/>
</dbReference>
<comment type="caution">
    <text evidence="1">The sequence shown here is derived from an EMBL/GenBank/DDBJ whole genome shotgun (WGS) entry which is preliminary data.</text>
</comment>